<dbReference type="NCBIfam" id="NF009918">
    <property type="entry name" value="PRK13378.1"/>
    <property type="match status" value="1"/>
</dbReference>
<keyword evidence="4" id="KW-1185">Reference proteome</keyword>
<organism evidence="3 4">
    <name type="scientific">Novosphingobium pentaromativorans US6-1</name>
    <dbReference type="NCBI Taxonomy" id="1088721"/>
    <lineage>
        <taxon>Bacteria</taxon>
        <taxon>Pseudomonadati</taxon>
        <taxon>Pseudomonadota</taxon>
        <taxon>Alphaproteobacteria</taxon>
        <taxon>Sphingomonadales</taxon>
        <taxon>Sphingomonadaceae</taxon>
        <taxon>Novosphingobium</taxon>
    </lineage>
</organism>
<dbReference type="Gene3D" id="1.10.700.10">
    <property type="entry name" value="Dioxygenase LigAB, LigA subunit"/>
    <property type="match status" value="1"/>
</dbReference>
<name>G6EH14_9SPHN</name>
<comment type="caution">
    <text evidence="3">The sequence shown here is derived from an EMBL/GenBank/DDBJ whole genome shotgun (WGS) entry which is preliminary data.</text>
</comment>
<feature type="region of interest" description="Disordered" evidence="1">
    <location>
        <begin position="1"/>
        <end position="26"/>
    </location>
</feature>
<dbReference type="Proteomes" id="UP000004030">
    <property type="component" value="Unassembled WGS sequence"/>
</dbReference>
<dbReference type="eggNOG" id="COG3384">
    <property type="taxonomic scope" value="Bacteria"/>
</dbReference>
<gene>
    <name evidence="3" type="ORF">NSU_3635</name>
</gene>
<dbReference type="GO" id="GO:0051213">
    <property type="term" value="F:dioxygenase activity"/>
    <property type="evidence" value="ECO:0007669"/>
    <property type="project" value="UniProtKB-KW"/>
</dbReference>
<sequence length="136" mass="14655">MELQGMDGTRNLAGSGESKRATIPGTPLFDGQAADKGYQLNAMCYSFNDARNRAAFIADESGYCERFGLTPHQREAVAARNVLAMIEAGGNIYYLAKLAGIFGLNVQDVGAQQTGMTVEAFKQMLLDQAQPLQEGK</sequence>
<dbReference type="Pfam" id="PF07746">
    <property type="entry name" value="LigA"/>
    <property type="match status" value="1"/>
</dbReference>
<proteinExistence type="predicted"/>
<protein>
    <submittedName>
        <fullName evidence="3">Protocatechuate 4,5-dioxygenase, alpha chain</fullName>
    </submittedName>
</protein>
<dbReference type="InterPro" id="IPR011986">
    <property type="entry name" value="Xdiol_dOase_LigA"/>
</dbReference>
<dbReference type="EMBL" id="AGFM01000058">
    <property type="protein sequence ID" value="EHJ59303.1"/>
    <property type="molecule type" value="Genomic_DNA"/>
</dbReference>
<keyword evidence="3" id="KW-0560">Oxidoreductase</keyword>
<keyword evidence="3" id="KW-0223">Dioxygenase</keyword>
<dbReference type="InterPro" id="IPR036622">
    <property type="entry name" value="LigA_sf"/>
</dbReference>
<evidence type="ECO:0000259" key="2">
    <source>
        <dbReference type="Pfam" id="PF07746"/>
    </source>
</evidence>
<dbReference type="SUPFAM" id="SSF48076">
    <property type="entry name" value="LigA subunit of an aromatic-ring-opening dioxygenase LigAB"/>
    <property type="match status" value="1"/>
</dbReference>
<dbReference type="AlphaFoldDB" id="G6EH14"/>
<evidence type="ECO:0000313" key="3">
    <source>
        <dbReference type="EMBL" id="EHJ59303.1"/>
    </source>
</evidence>
<dbReference type="PATRIC" id="fig|1088721.3.peg.3584"/>
<evidence type="ECO:0000256" key="1">
    <source>
        <dbReference type="SAM" id="MobiDB-lite"/>
    </source>
</evidence>
<dbReference type="RefSeq" id="WP_007014543.1">
    <property type="nucleotide sequence ID" value="NZ_AGFM01000058.1"/>
</dbReference>
<accession>G6EH14</accession>
<feature type="domain" description="Extradiol ring-cleavage dioxygenase LigAB LigA subunit" evidence="2">
    <location>
        <begin position="40"/>
        <end position="125"/>
    </location>
</feature>
<reference evidence="3 4" key="1">
    <citation type="journal article" date="2012" name="J. Bacteriol.">
        <title>Genome sequence of benzo(a)pyrene-degrading bacterium Novosphingobium pentaromativorans US6-1.</title>
        <authorList>
            <person name="Luo Y.R."/>
            <person name="Kang S.G."/>
            <person name="Kim S.J."/>
            <person name="Kim M.R."/>
            <person name="Li N."/>
            <person name="Lee J.H."/>
            <person name="Kwon K.K."/>
        </authorList>
    </citation>
    <scope>NUCLEOTIDE SEQUENCE [LARGE SCALE GENOMIC DNA]</scope>
    <source>
        <strain evidence="3 4">US6-1</strain>
    </source>
</reference>
<dbReference type="CDD" id="cd07925">
    <property type="entry name" value="LigA_like_1"/>
    <property type="match status" value="1"/>
</dbReference>
<evidence type="ECO:0000313" key="4">
    <source>
        <dbReference type="Proteomes" id="UP000004030"/>
    </source>
</evidence>